<name>A0AAV5QML9_9ASCO</name>
<organism evidence="2 3">
    <name type="scientific">Saccharomycopsis crataegensis</name>
    <dbReference type="NCBI Taxonomy" id="43959"/>
    <lineage>
        <taxon>Eukaryota</taxon>
        <taxon>Fungi</taxon>
        <taxon>Dikarya</taxon>
        <taxon>Ascomycota</taxon>
        <taxon>Saccharomycotina</taxon>
        <taxon>Saccharomycetes</taxon>
        <taxon>Saccharomycopsidaceae</taxon>
        <taxon>Saccharomycopsis</taxon>
    </lineage>
</organism>
<sequence>MEPLYYTNAHNDYFKSISKRSKSQKEKDRKNRSSITSFSLPPQMNQTNQMLQSSQVSQLNSLAQIKETPDSFQYKTHYKKFSNLSASAPKGGNGFISSPTSSSTPISISTSPSSKIPTIILVAAQDYQARNKNEISVYSKEHLKLMSRKGNGLILVKNISRIGMPGLIPTSLVKIVDLDNRVGNGPRQKYDMNWLNTPDTVSQYEKNNYGYSTEIGSPQPYTSFSAPDTTPTRSGSLSISKPTPINYQKHNASTPEQNYSYDGKGQYSKESAETVNSFDKDLRRVNSNSTIGSTVSSIHSFNLKQSLSNCSSPALSDDEGLENDINPYLEEDQDDDYDGDLTGFYQEHSDSNYSNILLEIDSVCVSNVYNANGRYWYKVEIFFKNGNKRFLRRYYQDFHDLHTCIANYINNAENYMDNDLHLMPKMPGPIPRPDPNNPSKNLLQRCHDLNIYFHQLYLKLVNDGYNNEVFEGWVHPRFGDYDMNGDDPAAASLDNSIIFERPICANDQEGSLSNDDHDNFRMQQQQTKYNTALGSPKIAVPKSEFSSFNGGEGQMDDYYHNNNNKNSLYTHSNTSANSMNVPQQSVRQHNRPPISAASSPKIKQQVINKNLPPIPMGDSLAPPTPVSIKRTHPTPISTKNKQQFNQLKYSPFSQSEEDDEEKEYSKFYKSNNDIMQEIESELSIGNVSIIDNSQALSFKASSNPSQALNLAITVSTPTSSTFSSSENSTESTNADASLSFSQHQISGPQIRVKVFYNDGEDIFITKVPVSLNLYQLKNKIFVRIKADFEKRSPALNRKLVSDKNMFLFNKDSNGVYSAIKDDIGLRNVIRVSKGKISVRVELD</sequence>
<dbReference type="InterPro" id="IPR036028">
    <property type="entry name" value="SH3-like_dom_sf"/>
</dbReference>
<accession>A0AAV5QML9</accession>
<feature type="compositionally biased region" description="Polar residues" evidence="1">
    <location>
        <begin position="596"/>
        <end position="608"/>
    </location>
</feature>
<feature type="region of interest" description="Disordered" evidence="1">
    <location>
        <begin position="215"/>
        <end position="273"/>
    </location>
</feature>
<dbReference type="InterPro" id="IPR036871">
    <property type="entry name" value="PX_dom_sf"/>
</dbReference>
<dbReference type="EMBL" id="BTFZ01000011">
    <property type="protein sequence ID" value="GMM35871.1"/>
    <property type="molecule type" value="Genomic_DNA"/>
</dbReference>
<feature type="compositionally biased region" description="Polar residues" evidence="1">
    <location>
        <begin position="560"/>
        <end position="587"/>
    </location>
</feature>
<dbReference type="Gene3D" id="3.30.1520.10">
    <property type="entry name" value="Phox-like domain"/>
    <property type="match status" value="1"/>
</dbReference>
<dbReference type="Proteomes" id="UP001360560">
    <property type="component" value="Unassembled WGS sequence"/>
</dbReference>
<evidence type="ECO:0000313" key="2">
    <source>
        <dbReference type="EMBL" id="GMM35871.1"/>
    </source>
</evidence>
<feature type="compositionally biased region" description="Polar residues" evidence="1">
    <location>
        <begin position="215"/>
        <end position="260"/>
    </location>
</feature>
<dbReference type="SUPFAM" id="SSF50044">
    <property type="entry name" value="SH3-domain"/>
    <property type="match status" value="1"/>
</dbReference>
<feature type="compositionally biased region" description="Polar residues" evidence="1">
    <location>
        <begin position="634"/>
        <end position="648"/>
    </location>
</feature>
<protein>
    <recommendedName>
        <fullName evidence="4">PX domain-containing protein</fullName>
    </recommendedName>
</protein>
<gene>
    <name evidence="2" type="ORF">DASC09_031960</name>
</gene>
<keyword evidence="3" id="KW-1185">Reference proteome</keyword>
<feature type="region of interest" description="Disordered" evidence="1">
    <location>
        <begin position="717"/>
        <end position="736"/>
    </location>
</feature>
<evidence type="ECO:0000256" key="1">
    <source>
        <dbReference type="SAM" id="MobiDB-lite"/>
    </source>
</evidence>
<comment type="caution">
    <text evidence="2">The sequence shown here is derived from an EMBL/GenBank/DDBJ whole genome shotgun (WGS) entry which is preliminary data.</text>
</comment>
<dbReference type="AlphaFoldDB" id="A0AAV5QML9"/>
<proteinExistence type="predicted"/>
<evidence type="ECO:0008006" key="4">
    <source>
        <dbReference type="Google" id="ProtNLM"/>
    </source>
</evidence>
<dbReference type="RefSeq" id="XP_064852867.1">
    <property type="nucleotide sequence ID" value="XM_064996795.1"/>
</dbReference>
<dbReference type="Gene3D" id="3.10.20.90">
    <property type="entry name" value="Phosphatidylinositol 3-kinase Catalytic Subunit, Chain A, domain 1"/>
    <property type="match status" value="1"/>
</dbReference>
<dbReference type="SUPFAM" id="SSF54277">
    <property type="entry name" value="CAD &amp; PB1 domains"/>
    <property type="match status" value="1"/>
</dbReference>
<reference evidence="2 3" key="1">
    <citation type="journal article" date="2023" name="Elife">
        <title>Identification of key yeast species and microbe-microbe interactions impacting larval growth of Drosophila in the wild.</title>
        <authorList>
            <person name="Mure A."/>
            <person name="Sugiura Y."/>
            <person name="Maeda R."/>
            <person name="Honda K."/>
            <person name="Sakurai N."/>
            <person name="Takahashi Y."/>
            <person name="Watada M."/>
            <person name="Katoh T."/>
            <person name="Gotoh A."/>
            <person name="Gotoh Y."/>
            <person name="Taniguchi I."/>
            <person name="Nakamura K."/>
            <person name="Hayashi T."/>
            <person name="Katayama T."/>
            <person name="Uemura T."/>
            <person name="Hattori Y."/>
        </authorList>
    </citation>
    <scope>NUCLEOTIDE SEQUENCE [LARGE SCALE GENOMIC DNA]</scope>
    <source>
        <strain evidence="2 3">SC-9</strain>
    </source>
</reference>
<feature type="compositionally biased region" description="Polar residues" evidence="1">
    <location>
        <begin position="33"/>
        <end position="44"/>
    </location>
</feature>
<feature type="region of interest" description="Disordered" evidence="1">
    <location>
        <begin position="541"/>
        <end position="664"/>
    </location>
</feature>
<dbReference type="GO" id="GO:0035091">
    <property type="term" value="F:phosphatidylinositol binding"/>
    <property type="evidence" value="ECO:0007669"/>
    <property type="project" value="InterPro"/>
</dbReference>
<feature type="compositionally biased region" description="Low complexity" evidence="1">
    <location>
        <begin position="717"/>
        <end position="732"/>
    </location>
</feature>
<dbReference type="GeneID" id="90073846"/>
<evidence type="ECO:0000313" key="3">
    <source>
        <dbReference type="Proteomes" id="UP001360560"/>
    </source>
</evidence>
<dbReference type="SUPFAM" id="SSF64268">
    <property type="entry name" value="PX domain"/>
    <property type="match status" value="1"/>
</dbReference>
<feature type="region of interest" description="Disordered" evidence="1">
    <location>
        <begin position="16"/>
        <end position="44"/>
    </location>
</feature>